<feature type="region of interest" description="Disordered" evidence="1">
    <location>
        <begin position="1"/>
        <end position="41"/>
    </location>
</feature>
<organism evidence="2 3">
    <name type="scientific">Austropuccinia psidii MF-1</name>
    <dbReference type="NCBI Taxonomy" id="1389203"/>
    <lineage>
        <taxon>Eukaryota</taxon>
        <taxon>Fungi</taxon>
        <taxon>Dikarya</taxon>
        <taxon>Basidiomycota</taxon>
        <taxon>Pucciniomycotina</taxon>
        <taxon>Pucciniomycetes</taxon>
        <taxon>Pucciniales</taxon>
        <taxon>Sphaerophragmiaceae</taxon>
        <taxon>Austropuccinia</taxon>
    </lineage>
</organism>
<feature type="compositionally biased region" description="Basic and acidic residues" evidence="1">
    <location>
        <begin position="1"/>
        <end position="10"/>
    </location>
</feature>
<keyword evidence="3" id="KW-1185">Reference proteome</keyword>
<accession>A0A9Q3FK66</accession>
<dbReference type="EMBL" id="AVOT02043376">
    <property type="protein sequence ID" value="MBW0538821.1"/>
    <property type="molecule type" value="Genomic_DNA"/>
</dbReference>
<evidence type="ECO:0000313" key="3">
    <source>
        <dbReference type="Proteomes" id="UP000765509"/>
    </source>
</evidence>
<comment type="caution">
    <text evidence="2">The sequence shown here is derived from an EMBL/GenBank/DDBJ whole genome shotgun (WGS) entry which is preliminary data.</text>
</comment>
<evidence type="ECO:0000256" key="1">
    <source>
        <dbReference type="SAM" id="MobiDB-lite"/>
    </source>
</evidence>
<protein>
    <submittedName>
        <fullName evidence="2">Uncharacterized protein</fullName>
    </submittedName>
</protein>
<gene>
    <name evidence="2" type="ORF">O181_078536</name>
</gene>
<dbReference type="Proteomes" id="UP000765509">
    <property type="component" value="Unassembled WGS sequence"/>
</dbReference>
<name>A0A9Q3FK66_9BASI</name>
<proteinExistence type="predicted"/>
<reference evidence="2" key="1">
    <citation type="submission" date="2021-03" db="EMBL/GenBank/DDBJ databases">
        <title>Draft genome sequence of rust myrtle Austropuccinia psidii MF-1, a brazilian biotype.</title>
        <authorList>
            <person name="Quecine M.C."/>
            <person name="Pachon D.M.R."/>
            <person name="Bonatelli M.L."/>
            <person name="Correr F.H."/>
            <person name="Franceschini L.M."/>
            <person name="Leite T.F."/>
            <person name="Margarido G.R.A."/>
            <person name="Almeida C.A."/>
            <person name="Ferrarezi J.A."/>
            <person name="Labate C.A."/>
        </authorList>
    </citation>
    <scope>NUCLEOTIDE SEQUENCE</scope>
    <source>
        <strain evidence="2">MF-1</strain>
    </source>
</reference>
<dbReference type="AlphaFoldDB" id="A0A9Q3FK66"/>
<evidence type="ECO:0000313" key="2">
    <source>
        <dbReference type="EMBL" id="MBW0538821.1"/>
    </source>
</evidence>
<sequence length="117" mass="13675">METLPREVREQQCYSAQLPVPKFSNPIHKNADNSTDTPSRIDLEPVTRTQRLQVKGWEYVPHYDNSPQNISSKIDKENILEDSRRLTRRSNQAFLMDVVLYSKAIGDTQERENGRMR</sequence>